<dbReference type="CDD" id="cd18093">
    <property type="entry name" value="SpoU-like_TrmJ"/>
    <property type="match status" value="1"/>
</dbReference>
<dbReference type="EC" id="2.1.1.200" evidence="5"/>
<comment type="catalytic activity">
    <reaction evidence="5">
        <text>uridine(32) in tRNA + S-adenosyl-L-methionine = 2'-O-methyluridine(32) in tRNA + S-adenosyl-L-homocysteine + H(+)</text>
        <dbReference type="Rhea" id="RHEA:42936"/>
        <dbReference type="Rhea" id="RHEA-COMP:10107"/>
        <dbReference type="Rhea" id="RHEA-COMP:10290"/>
        <dbReference type="ChEBI" id="CHEBI:15378"/>
        <dbReference type="ChEBI" id="CHEBI:57856"/>
        <dbReference type="ChEBI" id="CHEBI:59789"/>
        <dbReference type="ChEBI" id="CHEBI:65315"/>
        <dbReference type="ChEBI" id="CHEBI:74478"/>
        <dbReference type="EC" id="2.1.1.200"/>
    </reaction>
</comment>
<dbReference type="GO" id="GO:0003723">
    <property type="term" value="F:RNA binding"/>
    <property type="evidence" value="ECO:0007669"/>
    <property type="project" value="InterPro"/>
</dbReference>
<evidence type="ECO:0000313" key="7">
    <source>
        <dbReference type="EMBL" id="BAU57730.2"/>
    </source>
</evidence>
<comment type="similarity">
    <text evidence="1">Belongs to the class IV-like SAM-binding methyltransferase superfamily. RNA methyltransferase TrmH family.</text>
</comment>
<evidence type="ECO:0000256" key="5">
    <source>
        <dbReference type="RuleBase" id="RU362024"/>
    </source>
</evidence>
<name>A0A110B541_HALHR</name>
<evidence type="ECO:0000313" key="8">
    <source>
        <dbReference type="Proteomes" id="UP000218890"/>
    </source>
</evidence>
<dbReference type="PIRSF" id="PIRSF004808">
    <property type="entry name" value="LasT"/>
    <property type="match status" value="1"/>
</dbReference>
<dbReference type="Gene3D" id="1.10.8.590">
    <property type="match status" value="1"/>
</dbReference>
<proteinExistence type="inferred from homology"/>
<comment type="catalytic activity">
    <reaction evidence="5">
        <text>cytidine(32) in tRNA + S-adenosyl-L-methionine = 2'-O-methylcytidine(32) in tRNA + S-adenosyl-L-homocysteine + H(+)</text>
        <dbReference type="Rhea" id="RHEA:42932"/>
        <dbReference type="Rhea" id="RHEA-COMP:10288"/>
        <dbReference type="Rhea" id="RHEA-COMP:10289"/>
        <dbReference type="ChEBI" id="CHEBI:15378"/>
        <dbReference type="ChEBI" id="CHEBI:57856"/>
        <dbReference type="ChEBI" id="CHEBI:59789"/>
        <dbReference type="ChEBI" id="CHEBI:74495"/>
        <dbReference type="ChEBI" id="CHEBI:82748"/>
        <dbReference type="EC" id="2.1.1.200"/>
    </reaction>
</comment>
<comment type="subcellular location">
    <subcellularLocation>
        <location evidence="5">Cytoplasm</location>
    </subcellularLocation>
</comment>
<dbReference type="InterPro" id="IPR029028">
    <property type="entry name" value="Alpha/beta_knot_MTases"/>
</dbReference>
<keyword evidence="5" id="KW-0819">tRNA processing</keyword>
<comment type="function">
    <text evidence="5">Catalyzes the formation of 2'O-methylated cytidine (Cm32) or 2'O-methylated uridine (Um32) at position 32 in tRNA.</text>
</comment>
<keyword evidence="2 5" id="KW-0489">Methyltransferase</keyword>
<keyword evidence="3" id="KW-0808">Transferase</keyword>
<dbReference type="KEGG" id="hhk:HH1059_10320"/>
<organism evidence="7 8">
    <name type="scientific">Halorhodospira halochloris</name>
    <name type="common">Ectothiorhodospira halochloris</name>
    <dbReference type="NCBI Taxonomy" id="1052"/>
    <lineage>
        <taxon>Bacteria</taxon>
        <taxon>Pseudomonadati</taxon>
        <taxon>Pseudomonadota</taxon>
        <taxon>Gammaproteobacteria</taxon>
        <taxon>Chromatiales</taxon>
        <taxon>Ectothiorhodospiraceae</taxon>
        <taxon>Halorhodospira</taxon>
    </lineage>
</organism>
<dbReference type="AlphaFoldDB" id="A0A110B541"/>
<sequence>MNPDKIRIVLVGTSHPGNIGATARAMRTMGLERLALVEPQCDPLGEEAIARATSAEDVLRQASVHDELGAALSGCRLVYGLSARPRAENYRVSDLRTAVSEAMGEGDAEQAWVFGRERTGLSNLELDRCHALVHIPADPQYSSLNLAQSVQLVAWELRMAMASASPIVCAEEPPAGVDTLERFFAHLEQTATAVGFLQRQNPELTMRRLRNIFRRARPSADEVRMLRGLLSHVLDQRRWL</sequence>
<dbReference type="EMBL" id="AP017372">
    <property type="protein sequence ID" value="BAU57730.2"/>
    <property type="molecule type" value="Genomic_DNA"/>
</dbReference>
<dbReference type="GO" id="GO:0005829">
    <property type="term" value="C:cytosol"/>
    <property type="evidence" value="ECO:0007669"/>
    <property type="project" value="TreeGrafter"/>
</dbReference>
<dbReference type="GO" id="GO:0106339">
    <property type="term" value="F:tRNA (cytidine(32)-2'-O)-methyltransferase activity"/>
    <property type="evidence" value="ECO:0007669"/>
    <property type="project" value="RHEA"/>
</dbReference>
<protein>
    <recommendedName>
        <fullName evidence="5">tRNA (cytidine/uridine-2'-O-)-methyltransferase TrmJ</fullName>
        <ecNumber evidence="5">2.1.1.200</ecNumber>
    </recommendedName>
    <alternativeName>
        <fullName evidence="5">tRNA (cytidine(32)/uridine(32)-2'-O)-methyltransferase</fullName>
    </alternativeName>
    <alternativeName>
        <fullName evidence="5">tRNA Cm32/Um32 methyltransferase</fullName>
    </alternativeName>
</protein>
<feature type="domain" description="tRNA/rRNA methyltransferase SpoU type" evidence="6">
    <location>
        <begin position="6"/>
        <end position="154"/>
    </location>
</feature>
<gene>
    <name evidence="5 7" type="primary">trmJ</name>
    <name evidence="7" type="ORF">HH1059_10320</name>
</gene>
<evidence type="ECO:0000256" key="4">
    <source>
        <dbReference type="ARBA" id="ARBA00022691"/>
    </source>
</evidence>
<evidence type="ECO:0000256" key="1">
    <source>
        <dbReference type="ARBA" id="ARBA00007228"/>
    </source>
</evidence>
<dbReference type="NCBIfam" id="TIGR00050">
    <property type="entry name" value="rRNA_methyl_1"/>
    <property type="match status" value="1"/>
</dbReference>
<reference evidence="7" key="1">
    <citation type="submission" date="2016-02" db="EMBL/GenBank/DDBJ databases">
        <title>Halorhodospira halochloris DSM-1059 complete genome, version 2.</title>
        <authorList>
            <person name="Tsukatani Y."/>
        </authorList>
    </citation>
    <scope>NUCLEOTIDE SEQUENCE</scope>
    <source>
        <strain evidence="7">DSM 1059</strain>
    </source>
</reference>
<evidence type="ECO:0000256" key="2">
    <source>
        <dbReference type="ARBA" id="ARBA00022603"/>
    </source>
</evidence>
<dbReference type="Pfam" id="PF00588">
    <property type="entry name" value="SpoU_methylase"/>
    <property type="match status" value="1"/>
</dbReference>
<dbReference type="Gene3D" id="3.40.1280.10">
    <property type="match status" value="1"/>
</dbReference>
<evidence type="ECO:0000256" key="3">
    <source>
        <dbReference type="ARBA" id="ARBA00022679"/>
    </source>
</evidence>
<dbReference type="GO" id="GO:0160206">
    <property type="term" value="F:tRNA (cytidine(32)/uridine(32)-2'-O)-methyltransferase activity"/>
    <property type="evidence" value="ECO:0007669"/>
    <property type="project" value="UniProtKB-EC"/>
</dbReference>
<keyword evidence="8" id="KW-1185">Reference proteome</keyword>
<dbReference type="InterPro" id="IPR001537">
    <property type="entry name" value="SpoU_MeTrfase"/>
</dbReference>
<dbReference type="SUPFAM" id="SSF75217">
    <property type="entry name" value="alpha/beta knot"/>
    <property type="match status" value="1"/>
</dbReference>
<dbReference type="PANTHER" id="PTHR42786">
    <property type="entry name" value="TRNA/RRNA METHYLTRANSFERASE"/>
    <property type="match status" value="1"/>
</dbReference>
<keyword evidence="4 5" id="KW-0949">S-adenosyl-L-methionine</keyword>
<dbReference type="PANTHER" id="PTHR42786:SF2">
    <property type="entry name" value="TRNA (CYTIDINE_URIDINE-2'-O-)-METHYLTRANSFERASE TRMJ"/>
    <property type="match status" value="1"/>
</dbReference>
<dbReference type="GO" id="GO:0002128">
    <property type="term" value="P:tRNA nucleoside ribose methylation"/>
    <property type="evidence" value="ECO:0007669"/>
    <property type="project" value="TreeGrafter"/>
</dbReference>
<dbReference type="InterPro" id="IPR029026">
    <property type="entry name" value="tRNA_m1G_MTases_N"/>
</dbReference>
<dbReference type="RefSeq" id="WP_096410348.1">
    <property type="nucleotide sequence ID" value="NZ_AP017372.2"/>
</dbReference>
<dbReference type="OrthoDB" id="9806346at2"/>
<dbReference type="InterPro" id="IPR004384">
    <property type="entry name" value="RNA_MeTrfase_TrmJ/LasT"/>
</dbReference>
<dbReference type="Proteomes" id="UP000218890">
    <property type="component" value="Chromosome"/>
</dbReference>
<keyword evidence="5" id="KW-0963">Cytoplasm</keyword>
<evidence type="ECO:0000259" key="6">
    <source>
        <dbReference type="Pfam" id="PF00588"/>
    </source>
</evidence>
<comment type="subunit">
    <text evidence="5">Homodimer.</text>
</comment>
<accession>A0A110B541</accession>